<dbReference type="AlphaFoldDB" id="A0A7T8JVQ1"/>
<feature type="non-terminal residue" evidence="1">
    <location>
        <position position="1"/>
    </location>
</feature>
<evidence type="ECO:0000313" key="2">
    <source>
        <dbReference type="Proteomes" id="UP000595437"/>
    </source>
</evidence>
<name>A0A7T8JVQ1_CALRO</name>
<feature type="non-terminal residue" evidence="1">
    <location>
        <position position="76"/>
    </location>
</feature>
<sequence>AKCPMAKALGKREKALSEASRNINLNSSFKWDTFVLTLTDSNSGRVFNNMNMKQVIVYNAALFFGFTEEEIAGAQA</sequence>
<keyword evidence="2" id="KW-1185">Reference proteome</keyword>
<organism evidence="1 2">
    <name type="scientific">Caligus rogercresseyi</name>
    <name type="common">Sea louse</name>
    <dbReference type="NCBI Taxonomy" id="217165"/>
    <lineage>
        <taxon>Eukaryota</taxon>
        <taxon>Metazoa</taxon>
        <taxon>Ecdysozoa</taxon>
        <taxon>Arthropoda</taxon>
        <taxon>Crustacea</taxon>
        <taxon>Multicrustacea</taxon>
        <taxon>Hexanauplia</taxon>
        <taxon>Copepoda</taxon>
        <taxon>Siphonostomatoida</taxon>
        <taxon>Caligidae</taxon>
        <taxon>Caligus</taxon>
    </lineage>
</organism>
<protein>
    <submittedName>
        <fullName evidence="1">Uncharacterized protein</fullName>
    </submittedName>
</protein>
<gene>
    <name evidence="1" type="ORF">FKW44_021986</name>
</gene>
<proteinExistence type="predicted"/>
<dbReference type="Proteomes" id="UP000595437">
    <property type="component" value="Chromosome 16"/>
</dbReference>
<dbReference type="EMBL" id="CP045905">
    <property type="protein sequence ID" value="QQP36788.1"/>
    <property type="molecule type" value="Genomic_DNA"/>
</dbReference>
<reference evidence="2" key="1">
    <citation type="submission" date="2021-01" db="EMBL/GenBank/DDBJ databases">
        <title>Caligus Genome Assembly.</title>
        <authorList>
            <person name="Gallardo-Escarate C."/>
        </authorList>
    </citation>
    <scope>NUCLEOTIDE SEQUENCE [LARGE SCALE GENOMIC DNA]</scope>
</reference>
<accession>A0A7T8JVQ1</accession>
<evidence type="ECO:0000313" key="1">
    <source>
        <dbReference type="EMBL" id="QQP36788.1"/>
    </source>
</evidence>